<feature type="domain" description="CBS" evidence="3">
    <location>
        <begin position="92"/>
        <end position="145"/>
    </location>
</feature>
<evidence type="ECO:0000256" key="1">
    <source>
        <dbReference type="ARBA" id="ARBA00023122"/>
    </source>
</evidence>
<protein>
    <submittedName>
        <fullName evidence="4">Hypoxic response protein 1</fullName>
    </submittedName>
</protein>
<evidence type="ECO:0000313" key="5">
    <source>
        <dbReference type="Proteomes" id="UP000070427"/>
    </source>
</evidence>
<dbReference type="STRING" id="520764.AN618_20000"/>
<evidence type="ECO:0000313" key="4">
    <source>
        <dbReference type="EMBL" id="KXG75182.1"/>
    </source>
</evidence>
<dbReference type="SMART" id="SM00116">
    <property type="entry name" value="CBS"/>
    <property type="match status" value="2"/>
</dbReference>
<dbReference type="OrthoDB" id="9790355at2"/>
<dbReference type="InterPro" id="IPR000644">
    <property type="entry name" value="CBS_dom"/>
</dbReference>
<evidence type="ECO:0000259" key="3">
    <source>
        <dbReference type="PROSITE" id="PS51371"/>
    </source>
</evidence>
<dbReference type="Pfam" id="PF00571">
    <property type="entry name" value="CBS"/>
    <property type="match status" value="2"/>
</dbReference>
<dbReference type="InParanoid" id="A0A140L3Q7"/>
<organism evidence="4 5">
    <name type="scientific">Fervidicola ferrireducens</name>
    <dbReference type="NCBI Taxonomy" id="520764"/>
    <lineage>
        <taxon>Bacteria</taxon>
        <taxon>Bacillati</taxon>
        <taxon>Bacillota</taxon>
        <taxon>Clostridia</taxon>
        <taxon>Thermosediminibacterales</taxon>
        <taxon>Thermosediminibacteraceae</taxon>
        <taxon>Fervidicola</taxon>
    </lineage>
</organism>
<keyword evidence="1 2" id="KW-0129">CBS domain</keyword>
<evidence type="ECO:0000256" key="2">
    <source>
        <dbReference type="PROSITE-ProRule" id="PRU00703"/>
    </source>
</evidence>
<dbReference type="InterPro" id="IPR051257">
    <property type="entry name" value="Diverse_CBS-Domain"/>
</dbReference>
<dbReference type="AlphaFoldDB" id="A0A140L3Q7"/>
<comment type="caution">
    <text evidence="4">The sequence shown here is derived from an EMBL/GenBank/DDBJ whole genome shotgun (WGS) entry which is preliminary data.</text>
</comment>
<accession>A0A140L3Q7</accession>
<reference evidence="4 5" key="1">
    <citation type="submission" date="2015-12" db="EMBL/GenBank/DDBJ databases">
        <title>Draft genome sequnece of Fervidicola ferrireducens strain Y170.</title>
        <authorList>
            <person name="Patel B.K."/>
        </authorList>
    </citation>
    <scope>NUCLEOTIDE SEQUENCE [LARGE SCALE GENOMIC DNA]</scope>
    <source>
        <strain evidence="4 5">Y170</strain>
    </source>
</reference>
<dbReference type="EMBL" id="LOED01000031">
    <property type="protein sequence ID" value="KXG75182.1"/>
    <property type="molecule type" value="Genomic_DNA"/>
</dbReference>
<dbReference type="Gene3D" id="3.10.580.10">
    <property type="entry name" value="CBS-domain"/>
    <property type="match status" value="1"/>
</dbReference>
<dbReference type="InterPro" id="IPR046342">
    <property type="entry name" value="CBS_dom_sf"/>
</dbReference>
<keyword evidence="5" id="KW-1185">Reference proteome</keyword>
<dbReference type="PANTHER" id="PTHR43080:SF2">
    <property type="entry name" value="CBS DOMAIN-CONTAINING PROTEIN"/>
    <property type="match status" value="1"/>
</dbReference>
<dbReference type="RefSeq" id="WP_066354527.1">
    <property type="nucleotide sequence ID" value="NZ_LOED01000031.1"/>
</dbReference>
<dbReference type="PANTHER" id="PTHR43080">
    <property type="entry name" value="CBS DOMAIN-CONTAINING PROTEIN CBSX3, MITOCHONDRIAL"/>
    <property type="match status" value="1"/>
</dbReference>
<proteinExistence type="predicted"/>
<sequence length="145" mass="16239">MLAKDIMTTNVITVNPDTSLSEAINLLSENKINALPVVDEDMKILGIVTIGDIIKKCLPSYLDTLEDGFFLLNSQKFNSKTKDLRNVKVKEVMQKAYSIDEEDEMVHAAAIMVKKNIRHILVQKNGKLRGIISKIDIIRAIAKNT</sequence>
<name>A0A140L3Q7_9FIRM</name>
<dbReference type="PROSITE" id="PS51371">
    <property type="entry name" value="CBS"/>
    <property type="match status" value="2"/>
</dbReference>
<dbReference type="FunCoup" id="A0A140L3Q7">
    <property type="interactions" value="14"/>
</dbReference>
<feature type="domain" description="CBS" evidence="3">
    <location>
        <begin position="7"/>
        <end position="64"/>
    </location>
</feature>
<dbReference type="CDD" id="cd04586">
    <property type="entry name" value="CBS_pair_BON_assoc"/>
    <property type="match status" value="1"/>
</dbReference>
<dbReference type="SUPFAM" id="SSF54631">
    <property type="entry name" value="CBS-domain pair"/>
    <property type="match status" value="1"/>
</dbReference>
<dbReference type="Proteomes" id="UP000070427">
    <property type="component" value="Unassembled WGS sequence"/>
</dbReference>
<gene>
    <name evidence="4" type="primary">hrp1</name>
    <name evidence="4" type="ORF">AN618_20000</name>
</gene>